<dbReference type="AlphaFoldDB" id="A0A7X6DE64"/>
<comment type="caution">
    <text evidence="1">The sequence shown here is derived from an EMBL/GenBank/DDBJ whole genome shotgun (WGS) entry which is preliminary data.</text>
</comment>
<reference evidence="1 2" key="1">
    <citation type="journal article" date="2020" name="Nature">
        <title>Bacterial chemolithoautotrophy via manganese oxidation.</title>
        <authorList>
            <person name="Yu H."/>
            <person name="Leadbetter J.R."/>
        </authorList>
    </citation>
    <scope>NUCLEOTIDE SEQUENCE [LARGE SCALE GENOMIC DNA]</scope>
    <source>
        <strain evidence="1 2">RBP-1</strain>
    </source>
</reference>
<dbReference type="RefSeq" id="WP_168106487.1">
    <property type="nucleotide sequence ID" value="NZ_VTOX01000002.1"/>
</dbReference>
<name>A0A7X6DE64_9BURK</name>
<dbReference type="EMBL" id="VTOX01000002">
    <property type="protein sequence ID" value="NKE65443.1"/>
    <property type="molecule type" value="Genomic_DNA"/>
</dbReference>
<accession>A0A7X6DE64</accession>
<evidence type="ECO:0000313" key="1">
    <source>
        <dbReference type="EMBL" id="NKE65443.1"/>
    </source>
</evidence>
<organism evidence="1 2">
    <name type="scientific">Ramlibacter lithotrophicus</name>
    <dbReference type="NCBI Taxonomy" id="2606681"/>
    <lineage>
        <taxon>Bacteria</taxon>
        <taxon>Pseudomonadati</taxon>
        <taxon>Pseudomonadota</taxon>
        <taxon>Betaproteobacteria</taxon>
        <taxon>Burkholderiales</taxon>
        <taxon>Comamonadaceae</taxon>
        <taxon>Ramlibacter</taxon>
    </lineage>
</organism>
<keyword evidence="2" id="KW-1185">Reference proteome</keyword>
<evidence type="ECO:0000313" key="2">
    <source>
        <dbReference type="Proteomes" id="UP000521868"/>
    </source>
</evidence>
<gene>
    <name evidence="1" type="ORF">RAMLITH_06380</name>
</gene>
<sequence length="90" mass="9400">METTKSLSWAAAHAGRPPGAALLHLLAAMLRAASDAVDRLALRLEAARSAVAPEARVVEFHPIYRDAGAPEGALYVDGKLVGVITGVTRL</sequence>
<protein>
    <submittedName>
        <fullName evidence="1">Uncharacterized protein</fullName>
    </submittedName>
</protein>
<dbReference type="Proteomes" id="UP000521868">
    <property type="component" value="Unassembled WGS sequence"/>
</dbReference>
<proteinExistence type="predicted"/>